<dbReference type="SUPFAM" id="SSF52980">
    <property type="entry name" value="Restriction endonuclease-like"/>
    <property type="match status" value="1"/>
</dbReference>
<dbReference type="AlphaFoldDB" id="A0A543K4Z2"/>
<protein>
    <submittedName>
        <fullName evidence="2">Restriction system protein</fullName>
    </submittedName>
</protein>
<reference evidence="2 3" key="1">
    <citation type="submission" date="2019-06" db="EMBL/GenBank/DDBJ databases">
        <title>Genomic Encyclopedia of Archaeal and Bacterial Type Strains, Phase II (KMG-II): from individual species to whole genera.</title>
        <authorList>
            <person name="Goeker M."/>
        </authorList>
    </citation>
    <scope>NUCLEOTIDE SEQUENCE [LARGE SCALE GENOMIC DNA]</scope>
    <source>
        <strain evidence="2 3">DSM 18423</strain>
    </source>
</reference>
<proteinExistence type="predicted"/>
<dbReference type="InterPro" id="IPR011335">
    <property type="entry name" value="Restrct_endonuc-II-like"/>
</dbReference>
<dbReference type="Proteomes" id="UP000320582">
    <property type="component" value="Unassembled WGS sequence"/>
</dbReference>
<evidence type="ECO:0000313" key="3">
    <source>
        <dbReference type="Proteomes" id="UP000320582"/>
    </source>
</evidence>
<dbReference type="InterPro" id="IPR007560">
    <property type="entry name" value="Restrct_endonuc_IV_Mrr"/>
</dbReference>
<accession>A0A543K4Z2</accession>
<feature type="domain" description="Restriction endonuclease type IV Mrr" evidence="1">
    <location>
        <begin position="204"/>
        <end position="315"/>
    </location>
</feature>
<dbReference type="GO" id="GO:0009307">
    <property type="term" value="P:DNA restriction-modification system"/>
    <property type="evidence" value="ECO:0007669"/>
    <property type="project" value="InterPro"/>
</dbReference>
<dbReference type="InterPro" id="IPR011856">
    <property type="entry name" value="tRNA_endonuc-like_dom_sf"/>
</dbReference>
<dbReference type="InterPro" id="IPR052906">
    <property type="entry name" value="Type_IV_Methyl-Rstrct_Enzyme"/>
</dbReference>
<dbReference type="EMBL" id="VFPT01000003">
    <property type="protein sequence ID" value="TQM90151.1"/>
    <property type="molecule type" value="Genomic_DNA"/>
</dbReference>
<dbReference type="GO" id="GO:0003677">
    <property type="term" value="F:DNA binding"/>
    <property type="evidence" value="ECO:0007669"/>
    <property type="project" value="InterPro"/>
</dbReference>
<keyword evidence="3" id="KW-1185">Reference proteome</keyword>
<dbReference type="RefSeq" id="WP_211841093.1">
    <property type="nucleotide sequence ID" value="NZ_VFPT01000003.1"/>
</dbReference>
<dbReference type="GO" id="GO:0015666">
    <property type="term" value="F:restriction endodeoxyribonuclease activity"/>
    <property type="evidence" value="ECO:0007669"/>
    <property type="project" value="TreeGrafter"/>
</dbReference>
<sequence>MMENAAVWGLHMGGHVGDRPIEGNYVAIGWRALGDLRTIPADREAFKTALRLHLPDLKEGAVPVNAGTLYRFVHEMRAGDVVVYPSKHDRMINIGRFTGEASYLADDPDEYPNRRAVEWLGHFPRTEFSQSALNEIGSAVTIFRVRSHAVEFLAKLAAPGDAPDPATTAEATDETADDDTATQAVAQQAEGTTSDFVIRRIMTGMTGHEFEHFVAHVLECMGYTTRVTAKSGDGGVDVIAHMDALGFQPPIVKVQCKRKTEQTPRPEVDQLLGTLGEGEYGLYVNLGSYARGAIELERNRAKLRLIDGEQFVEMLLENYNKLSPRYRSLIPLKQIYVPDLSTG</sequence>
<evidence type="ECO:0000259" key="1">
    <source>
        <dbReference type="Pfam" id="PF04471"/>
    </source>
</evidence>
<name>A0A543K4Z2_9RHOB</name>
<dbReference type="Pfam" id="PF04471">
    <property type="entry name" value="Mrr_cat"/>
    <property type="match status" value="1"/>
</dbReference>
<dbReference type="PANTHER" id="PTHR30015">
    <property type="entry name" value="MRR RESTRICTION SYSTEM PROTEIN"/>
    <property type="match status" value="1"/>
</dbReference>
<organism evidence="2 3">
    <name type="scientific">Roseinatronobacter monicus</name>
    <dbReference type="NCBI Taxonomy" id="393481"/>
    <lineage>
        <taxon>Bacteria</taxon>
        <taxon>Pseudomonadati</taxon>
        <taxon>Pseudomonadota</taxon>
        <taxon>Alphaproteobacteria</taxon>
        <taxon>Rhodobacterales</taxon>
        <taxon>Paracoccaceae</taxon>
        <taxon>Roseinatronobacter</taxon>
    </lineage>
</organism>
<dbReference type="Gene3D" id="3.40.1350.10">
    <property type="match status" value="1"/>
</dbReference>
<dbReference type="PANTHER" id="PTHR30015:SF7">
    <property type="entry name" value="TYPE IV METHYL-DIRECTED RESTRICTION ENZYME ECOKMRR"/>
    <property type="match status" value="1"/>
</dbReference>
<gene>
    <name evidence="2" type="ORF">BD293_4076</name>
</gene>
<evidence type="ECO:0000313" key="2">
    <source>
        <dbReference type="EMBL" id="TQM90151.1"/>
    </source>
</evidence>
<comment type="caution">
    <text evidence="2">The sequence shown here is derived from an EMBL/GenBank/DDBJ whole genome shotgun (WGS) entry which is preliminary data.</text>
</comment>